<evidence type="ECO:0000256" key="6">
    <source>
        <dbReference type="ARBA" id="ARBA00023033"/>
    </source>
</evidence>
<organism evidence="8 9">
    <name type="scientific">Tegillarca granosa</name>
    <name type="common">Malaysian cockle</name>
    <name type="synonym">Anadara granosa</name>
    <dbReference type="NCBI Taxonomy" id="220873"/>
    <lineage>
        <taxon>Eukaryota</taxon>
        <taxon>Metazoa</taxon>
        <taxon>Spiralia</taxon>
        <taxon>Lophotrochozoa</taxon>
        <taxon>Mollusca</taxon>
        <taxon>Bivalvia</taxon>
        <taxon>Autobranchia</taxon>
        <taxon>Pteriomorphia</taxon>
        <taxon>Arcoida</taxon>
        <taxon>Arcoidea</taxon>
        <taxon>Arcidae</taxon>
        <taxon>Tegillarca</taxon>
    </lineage>
</organism>
<feature type="transmembrane region" description="Helical" evidence="7">
    <location>
        <begin position="170"/>
        <end position="192"/>
    </location>
</feature>
<dbReference type="Pfam" id="PF00067">
    <property type="entry name" value="p450"/>
    <property type="match status" value="1"/>
</dbReference>
<comment type="similarity">
    <text evidence="1">Belongs to the cytochrome P450 family.</text>
</comment>
<evidence type="ECO:0000256" key="1">
    <source>
        <dbReference type="ARBA" id="ARBA00010617"/>
    </source>
</evidence>
<evidence type="ECO:0000313" key="8">
    <source>
        <dbReference type="EMBL" id="KAJ8297794.1"/>
    </source>
</evidence>
<keyword evidence="3" id="KW-0479">Metal-binding</keyword>
<dbReference type="PANTHER" id="PTHR24289">
    <property type="entry name" value="STEROID 17-ALPHA-HYDROXYLASE/17,20 LYASE"/>
    <property type="match status" value="1"/>
</dbReference>
<evidence type="ECO:0000256" key="2">
    <source>
        <dbReference type="ARBA" id="ARBA00022617"/>
    </source>
</evidence>
<comment type="caution">
    <text evidence="8">The sequence shown here is derived from an EMBL/GenBank/DDBJ whole genome shotgun (WGS) entry which is preliminary data.</text>
</comment>
<dbReference type="SUPFAM" id="SSF48264">
    <property type="entry name" value="Cytochrome P450"/>
    <property type="match status" value="1"/>
</dbReference>
<evidence type="ECO:0000256" key="4">
    <source>
        <dbReference type="ARBA" id="ARBA00023002"/>
    </source>
</evidence>
<keyword evidence="7" id="KW-0812">Transmembrane</keyword>
<keyword evidence="2" id="KW-0349">Heme</keyword>
<dbReference type="InterPro" id="IPR036396">
    <property type="entry name" value="Cyt_P450_sf"/>
</dbReference>
<evidence type="ECO:0000256" key="5">
    <source>
        <dbReference type="ARBA" id="ARBA00023004"/>
    </source>
</evidence>
<keyword evidence="7" id="KW-0472">Membrane</keyword>
<keyword evidence="4" id="KW-0560">Oxidoreductase</keyword>
<feature type="transmembrane region" description="Helical" evidence="7">
    <location>
        <begin position="6"/>
        <end position="22"/>
    </location>
</feature>
<gene>
    <name evidence="8" type="ORF">KUTeg_024325</name>
</gene>
<name>A0ABQ9E132_TEGGR</name>
<dbReference type="PANTHER" id="PTHR24289:SF1">
    <property type="entry name" value="STEROID 17-ALPHA-HYDROXYLASE_17,20 LYASE"/>
    <property type="match status" value="1"/>
</dbReference>
<keyword evidence="6" id="KW-0503">Monooxygenase</keyword>
<keyword evidence="9" id="KW-1185">Reference proteome</keyword>
<accession>A0ABQ9E132</accession>
<evidence type="ECO:0000313" key="9">
    <source>
        <dbReference type="Proteomes" id="UP001217089"/>
    </source>
</evidence>
<reference evidence="8 9" key="1">
    <citation type="submission" date="2022-12" db="EMBL/GenBank/DDBJ databases">
        <title>Chromosome-level genome of Tegillarca granosa.</title>
        <authorList>
            <person name="Kim J."/>
        </authorList>
    </citation>
    <scope>NUCLEOTIDE SEQUENCE [LARGE SCALE GENOMIC DNA]</scope>
    <source>
        <strain evidence="8">Teg-2019</strain>
        <tissue evidence="8">Adductor muscle</tissue>
    </source>
</reference>
<dbReference type="Proteomes" id="UP001217089">
    <property type="component" value="Unassembled WGS sequence"/>
</dbReference>
<dbReference type="Gene3D" id="1.10.630.10">
    <property type="entry name" value="Cytochrome P450"/>
    <property type="match status" value="1"/>
</dbReference>
<evidence type="ECO:0000256" key="7">
    <source>
        <dbReference type="SAM" id="Phobius"/>
    </source>
</evidence>
<proteinExistence type="inferred from homology"/>
<protein>
    <recommendedName>
        <fullName evidence="10">Cytochrome P450</fullName>
    </recommendedName>
</protein>
<keyword evidence="5" id="KW-0408">Iron</keyword>
<keyword evidence="7" id="KW-1133">Transmembrane helix</keyword>
<dbReference type="InterPro" id="IPR001128">
    <property type="entry name" value="Cyt_P450"/>
</dbReference>
<dbReference type="EMBL" id="JARBDR010000923">
    <property type="protein sequence ID" value="KAJ8297794.1"/>
    <property type="molecule type" value="Genomic_DNA"/>
</dbReference>
<evidence type="ECO:0000256" key="3">
    <source>
        <dbReference type="ARBA" id="ARBA00022723"/>
    </source>
</evidence>
<evidence type="ECO:0008006" key="10">
    <source>
        <dbReference type="Google" id="ProtNLM"/>
    </source>
</evidence>
<sequence length="197" mass="22495">MLDLTIILISIVSFLFLLFLKNRNKPTGFPPPGPKGYPIIGNLLQLDHISLSELVKTYGDIYSLNIFGMKTIVLNSPDVVREALLREPNASIFASRRRSYFGKNFMFKYADIVFSSNTNTWAKRRKFSHRLLKAYGEGLKTIEKRLHHKLGGIIVDVGNYDNKAFDPENIITDFLIGIITGLIFCVLITLFIKEYFI</sequence>